<accession>A0ABV7A0D8</accession>
<evidence type="ECO:0000256" key="1">
    <source>
        <dbReference type="ARBA" id="ARBA00022737"/>
    </source>
</evidence>
<name>A0ABV7A0D8_9PROT</name>
<dbReference type="Proteomes" id="UP001595379">
    <property type="component" value="Unassembled WGS sequence"/>
</dbReference>
<organism evidence="5 6">
    <name type="scientific">Hyphobacterium vulgare</name>
    <dbReference type="NCBI Taxonomy" id="1736751"/>
    <lineage>
        <taxon>Bacteria</taxon>
        <taxon>Pseudomonadati</taxon>
        <taxon>Pseudomonadota</taxon>
        <taxon>Alphaproteobacteria</taxon>
        <taxon>Maricaulales</taxon>
        <taxon>Maricaulaceae</taxon>
        <taxon>Hyphobacterium</taxon>
    </lineage>
</organism>
<feature type="region of interest" description="Disordered" evidence="4">
    <location>
        <begin position="1"/>
        <end position="25"/>
    </location>
</feature>
<reference evidence="6" key="1">
    <citation type="journal article" date="2019" name="Int. J. Syst. Evol. Microbiol.">
        <title>The Global Catalogue of Microorganisms (GCM) 10K type strain sequencing project: providing services to taxonomists for standard genome sequencing and annotation.</title>
        <authorList>
            <consortium name="The Broad Institute Genomics Platform"/>
            <consortium name="The Broad Institute Genome Sequencing Center for Infectious Disease"/>
            <person name="Wu L."/>
            <person name="Ma J."/>
        </authorList>
    </citation>
    <scope>NUCLEOTIDE SEQUENCE [LARGE SCALE GENOMIC DNA]</scope>
    <source>
        <strain evidence="6">KCTC 52487</strain>
    </source>
</reference>
<evidence type="ECO:0000313" key="6">
    <source>
        <dbReference type="Proteomes" id="UP001595379"/>
    </source>
</evidence>
<dbReference type="RefSeq" id="WP_343163073.1">
    <property type="nucleotide sequence ID" value="NZ_JBHRSV010000028.1"/>
</dbReference>
<dbReference type="EMBL" id="JBHRSV010000028">
    <property type="protein sequence ID" value="MFC2927083.1"/>
    <property type="molecule type" value="Genomic_DNA"/>
</dbReference>
<evidence type="ECO:0000313" key="5">
    <source>
        <dbReference type="EMBL" id="MFC2927083.1"/>
    </source>
</evidence>
<dbReference type="PANTHER" id="PTHR44943">
    <property type="entry name" value="CELLULOSE SYNTHASE OPERON PROTEIN C"/>
    <property type="match status" value="1"/>
</dbReference>
<dbReference type="PROSITE" id="PS50293">
    <property type="entry name" value="TPR_REGION"/>
    <property type="match status" value="1"/>
</dbReference>
<keyword evidence="2 3" id="KW-0802">TPR repeat</keyword>
<evidence type="ECO:0000256" key="4">
    <source>
        <dbReference type="SAM" id="MobiDB-lite"/>
    </source>
</evidence>
<dbReference type="SUPFAM" id="SSF53756">
    <property type="entry name" value="UDP-Glycosyltransferase/glycogen phosphorylase"/>
    <property type="match status" value="1"/>
</dbReference>
<dbReference type="Gene3D" id="1.25.40.10">
    <property type="entry name" value="Tetratricopeptide repeat domain"/>
    <property type="match status" value="1"/>
</dbReference>
<comment type="caution">
    <text evidence="5">The sequence shown here is derived from an EMBL/GenBank/DDBJ whole genome shotgun (WGS) entry which is preliminary data.</text>
</comment>
<protein>
    <submittedName>
        <fullName evidence="5">Tetratricopeptide repeat protein</fullName>
    </submittedName>
</protein>
<proteinExistence type="predicted"/>
<dbReference type="PROSITE" id="PS50005">
    <property type="entry name" value="TPR"/>
    <property type="match status" value="2"/>
</dbReference>
<evidence type="ECO:0000256" key="2">
    <source>
        <dbReference type="ARBA" id="ARBA00022803"/>
    </source>
</evidence>
<dbReference type="PANTHER" id="PTHR44943:SF8">
    <property type="entry name" value="TPR REPEAT-CONTAINING PROTEIN MJ0263"/>
    <property type="match status" value="1"/>
</dbReference>
<dbReference type="InterPro" id="IPR019734">
    <property type="entry name" value="TPR_rpt"/>
</dbReference>
<dbReference type="Pfam" id="PF13432">
    <property type="entry name" value="TPR_16"/>
    <property type="match status" value="1"/>
</dbReference>
<dbReference type="SUPFAM" id="SSF48452">
    <property type="entry name" value="TPR-like"/>
    <property type="match status" value="1"/>
</dbReference>
<dbReference type="InterPro" id="IPR051685">
    <property type="entry name" value="Ycf3/AcsC/BcsC/TPR_MFPF"/>
</dbReference>
<sequence length="598" mass="66301">MTLSIDDLLNQPVEPAKRDAHDAASGAINPKISDAIRSAPVKQRTALRKMTAKMQRAIKLCNEDQAPKGALIALDILQNNPETAIANHIMGVAMEKMGRLSLALDFFERAWKINPENPDIYQSMAMTAWKLDMLPAAEKFLRIYCQRAPNDPSGLVNLGGVLRDQGRFDDAIEVVRTGIYGMPEHADLWNALGTILLESGDPVQAITFYSEALRLEPDFARAWNNIAFAHELCGQTEDSIKAFEIALKNPGSRSDEMSMRHGYSLSLLGAGRIAEGWEQYQVRLNPDYPDATLFTFDEARWDGADPEQIRGKRLLLVGEQGLGDEVMFLNTLPDVIEAVGPEGEVRLACEKRLVPLIQRSFPGILVRPHASARLEGRDWRVAPQAIKDLPKLDYWTPIGNPLRCFRRTAEAFPDRKAILTADPDEVKHWQDWLATLGPGPKVGLLWKSLKMTAKRSKYFSAFERWKPVLTTPGAVFVNLQYGDTAEDIAFAEREFGVKIHTPPGLDLKQDLDRIAALGKALDVTIGPMNASLNLACAVGGEGWIIAGQHRNWTLLGTGRSPWYPTSRLFTSEGFANWTAIMADVAAALAERVKEKKAA</sequence>
<feature type="repeat" description="TPR" evidence="3">
    <location>
        <begin position="84"/>
        <end position="117"/>
    </location>
</feature>
<gene>
    <name evidence="5" type="ORF">ACFOOR_13285</name>
</gene>
<keyword evidence="6" id="KW-1185">Reference proteome</keyword>
<dbReference type="SMART" id="SM00028">
    <property type="entry name" value="TPR"/>
    <property type="match status" value="5"/>
</dbReference>
<keyword evidence="1" id="KW-0677">Repeat</keyword>
<evidence type="ECO:0000256" key="3">
    <source>
        <dbReference type="PROSITE-ProRule" id="PRU00339"/>
    </source>
</evidence>
<dbReference type="InterPro" id="IPR011990">
    <property type="entry name" value="TPR-like_helical_dom_sf"/>
</dbReference>
<feature type="repeat" description="TPR" evidence="3">
    <location>
        <begin position="186"/>
        <end position="219"/>
    </location>
</feature>